<evidence type="ECO:0000256" key="2">
    <source>
        <dbReference type="ARBA" id="ARBA00012483"/>
    </source>
</evidence>
<keyword evidence="20" id="KW-1185">Reference proteome</keyword>
<dbReference type="AlphaFoldDB" id="A0A8C5HJ64"/>
<dbReference type="Ensembl" id="ENSGWIT00000050221.1">
    <property type="protein sequence ID" value="ENSGWIP00000046402.1"/>
    <property type="gene ID" value="ENSGWIG00000022924.1"/>
</dbReference>
<evidence type="ECO:0000256" key="8">
    <source>
        <dbReference type="ARBA" id="ARBA00023015"/>
    </source>
</evidence>
<feature type="domain" description="RING-type" evidence="18">
    <location>
        <begin position="43"/>
        <end position="82"/>
    </location>
</feature>
<name>A0A8C5HJ64_GOUWI</name>
<evidence type="ECO:0000313" key="19">
    <source>
        <dbReference type="Ensembl" id="ENSGWIP00000046402.1"/>
    </source>
</evidence>
<dbReference type="Pfam" id="PF00097">
    <property type="entry name" value="zf-C3HC4"/>
    <property type="match status" value="1"/>
</dbReference>
<reference evidence="19" key="1">
    <citation type="submission" date="2020-06" db="EMBL/GenBank/DDBJ databases">
        <authorList>
            <consortium name="Wellcome Sanger Institute Data Sharing"/>
        </authorList>
    </citation>
    <scope>NUCLEOTIDE SEQUENCE [LARGE SCALE GENOMIC DNA]</scope>
</reference>
<dbReference type="FunFam" id="3.30.40.10:FF:000136">
    <property type="entry name" value="E3 ubiquitin-protein ligase Topors"/>
    <property type="match status" value="1"/>
</dbReference>
<keyword evidence="8" id="KW-0805">Transcription regulation</keyword>
<evidence type="ECO:0000256" key="1">
    <source>
        <dbReference type="ARBA" id="ARBA00000900"/>
    </source>
</evidence>
<keyword evidence="9" id="KW-0804">Transcription</keyword>
<dbReference type="GO" id="GO:0061630">
    <property type="term" value="F:ubiquitin protein ligase activity"/>
    <property type="evidence" value="ECO:0007669"/>
    <property type="project" value="UniProtKB-EC"/>
</dbReference>
<keyword evidence="3" id="KW-0808">Transferase</keyword>
<evidence type="ECO:0000256" key="16">
    <source>
        <dbReference type="PROSITE-ProRule" id="PRU00175"/>
    </source>
</evidence>
<evidence type="ECO:0000256" key="3">
    <source>
        <dbReference type="ARBA" id="ARBA00022679"/>
    </source>
</evidence>
<evidence type="ECO:0000256" key="7">
    <source>
        <dbReference type="ARBA" id="ARBA00022833"/>
    </source>
</evidence>
<dbReference type="GO" id="GO:0000209">
    <property type="term" value="P:protein polyubiquitination"/>
    <property type="evidence" value="ECO:0007669"/>
    <property type="project" value="TreeGrafter"/>
</dbReference>
<dbReference type="Proteomes" id="UP000694680">
    <property type="component" value="Chromosome 13"/>
</dbReference>
<feature type="compositionally biased region" description="Acidic residues" evidence="17">
    <location>
        <begin position="1"/>
        <end position="11"/>
    </location>
</feature>
<evidence type="ECO:0000256" key="6">
    <source>
        <dbReference type="ARBA" id="ARBA00022786"/>
    </source>
</evidence>
<feature type="region of interest" description="Disordered" evidence="17">
    <location>
        <begin position="1"/>
        <end position="21"/>
    </location>
</feature>
<evidence type="ECO:0000256" key="4">
    <source>
        <dbReference type="ARBA" id="ARBA00022723"/>
    </source>
</evidence>
<reference evidence="19" key="3">
    <citation type="submission" date="2025-09" db="UniProtKB">
        <authorList>
            <consortium name="Ensembl"/>
        </authorList>
    </citation>
    <scope>IDENTIFICATION</scope>
</reference>
<evidence type="ECO:0000256" key="10">
    <source>
        <dbReference type="ARBA" id="ARBA00071236"/>
    </source>
</evidence>
<sequence length="114" mass="12985">MMAENAADDLPSEGATPQDLGRRILPWRASTMAAEDVSPTSKCVICLDHLNNMAYLDYCLHRFCFPCIKEWANQKAQCPVCRRPFAAILHSVCGDDDYKEYTPTMYFNLHSTLY</sequence>
<dbReference type="GO" id="GO:0008270">
    <property type="term" value="F:zinc ion binding"/>
    <property type="evidence" value="ECO:0007669"/>
    <property type="project" value="UniProtKB-KW"/>
</dbReference>
<evidence type="ECO:0000256" key="13">
    <source>
        <dbReference type="ARBA" id="ARBA00079040"/>
    </source>
</evidence>
<keyword evidence="4" id="KW-0479">Metal-binding</keyword>
<dbReference type="PANTHER" id="PTHR46077:SF1">
    <property type="entry name" value="TOP1 BINDING ARGININE_SERINE RICH PROTEIN, E3 UBIQUITIN LIGASE"/>
    <property type="match status" value="1"/>
</dbReference>
<evidence type="ECO:0000256" key="12">
    <source>
        <dbReference type="ARBA" id="ARBA00076940"/>
    </source>
</evidence>
<evidence type="ECO:0000256" key="15">
    <source>
        <dbReference type="ARBA" id="ARBA00082108"/>
    </source>
</evidence>
<evidence type="ECO:0000256" key="5">
    <source>
        <dbReference type="ARBA" id="ARBA00022771"/>
    </source>
</evidence>
<dbReference type="EC" id="2.3.2.27" evidence="2"/>
<reference evidence="19" key="2">
    <citation type="submission" date="2025-08" db="UniProtKB">
        <authorList>
            <consortium name="Ensembl"/>
        </authorList>
    </citation>
    <scope>IDENTIFICATION</scope>
</reference>
<dbReference type="PANTHER" id="PTHR46077">
    <property type="entry name" value="E3 UBIQUITIN-PROTEIN LIGASE TOPORS"/>
    <property type="match status" value="1"/>
</dbReference>
<evidence type="ECO:0000256" key="17">
    <source>
        <dbReference type="SAM" id="MobiDB-lite"/>
    </source>
</evidence>
<dbReference type="InterPro" id="IPR017907">
    <property type="entry name" value="Znf_RING_CS"/>
</dbReference>
<evidence type="ECO:0000259" key="18">
    <source>
        <dbReference type="PROSITE" id="PS50089"/>
    </source>
</evidence>
<evidence type="ECO:0000256" key="11">
    <source>
        <dbReference type="ARBA" id="ARBA00076856"/>
    </source>
</evidence>
<dbReference type="SMART" id="SM00184">
    <property type="entry name" value="RING"/>
    <property type="match status" value="1"/>
</dbReference>
<keyword evidence="6" id="KW-0833">Ubl conjugation pathway</keyword>
<organism evidence="19 20">
    <name type="scientific">Gouania willdenowi</name>
    <name type="common">Blunt-snouted clingfish</name>
    <name type="synonym">Lepadogaster willdenowi</name>
    <dbReference type="NCBI Taxonomy" id="441366"/>
    <lineage>
        <taxon>Eukaryota</taxon>
        <taxon>Metazoa</taxon>
        <taxon>Chordata</taxon>
        <taxon>Craniata</taxon>
        <taxon>Vertebrata</taxon>
        <taxon>Euteleostomi</taxon>
        <taxon>Actinopterygii</taxon>
        <taxon>Neopterygii</taxon>
        <taxon>Teleostei</taxon>
        <taxon>Neoteleostei</taxon>
        <taxon>Acanthomorphata</taxon>
        <taxon>Ovalentaria</taxon>
        <taxon>Blenniimorphae</taxon>
        <taxon>Blenniiformes</taxon>
        <taxon>Gobiesocoidei</taxon>
        <taxon>Gobiesocidae</taxon>
        <taxon>Gobiesocinae</taxon>
        <taxon>Gouania</taxon>
    </lineage>
</organism>
<comment type="catalytic activity">
    <reaction evidence="1">
        <text>S-ubiquitinyl-[E2 ubiquitin-conjugating enzyme]-L-cysteine + [acceptor protein]-L-lysine = [E2 ubiquitin-conjugating enzyme]-L-cysteine + N(6)-ubiquitinyl-[acceptor protein]-L-lysine.</text>
        <dbReference type="EC" id="2.3.2.27"/>
    </reaction>
</comment>
<keyword evidence="7" id="KW-0862">Zinc</keyword>
<accession>A0A8C5HJ64</accession>
<dbReference type="PROSITE" id="PS50089">
    <property type="entry name" value="ZF_RING_2"/>
    <property type="match status" value="1"/>
</dbReference>
<evidence type="ECO:0000256" key="14">
    <source>
        <dbReference type="ARBA" id="ARBA00079184"/>
    </source>
</evidence>
<evidence type="ECO:0000256" key="9">
    <source>
        <dbReference type="ARBA" id="ARBA00023163"/>
    </source>
</evidence>
<dbReference type="InterPro" id="IPR001841">
    <property type="entry name" value="Znf_RING"/>
</dbReference>
<keyword evidence="5 16" id="KW-0863">Zinc-finger</keyword>
<dbReference type="InterPro" id="IPR013083">
    <property type="entry name" value="Znf_RING/FYVE/PHD"/>
</dbReference>
<dbReference type="GO" id="GO:0006513">
    <property type="term" value="P:protein monoubiquitination"/>
    <property type="evidence" value="ECO:0007669"/>
    <property type="project" value="TreeGrafter"/>
</dbReference>
<evidence type="ECO:0000313" key="20">
    <source>
        <dbReference type="Proteomes" id="UP000694680"/>
    </source>
</evidence>
<dbReference type="SUPFAM" id="SSF57850">
    <property type="entry name" value="RING/U-box"/>
    <property type="match status" value="1"/>
</dbReference>
<dbReference type="GO" id="GO:0032391">
    <property type="term" value="C:photoreceptor connecting cilium"/>
    <property type="evidence" value="ECO:0007669"/>
    <property type="project" value="UniProtKB-ARBA"/>
</dbReference>
<protein>
    <recommendedName>
        <fullName evidence="10">E3 ubiquitin-protein ligase Topors</fullName>
        <ecNumber evidence="2">2.3.2.27</ecNumber>
    </recommendedName>
    <alternativeName>
        <fullName evidence="11">RING-type E3 ubiquitin transferase Topors</fullName>
    </alternativeName>
    <alternativeName>
        <fullName evidence="13">SUMO1-protein E3 ligase Topors</fullName>
    </alternativeName>
    <alternativeName>
        <fullName evidence="12">Topoisomerase I-binding RING finger protein</fullName>
    </alternativeName>
    <alternativeName>
        <fullName evidence="14">Topoisomerase I-binding arginine/serine-rich protein</fullName>
    </alternativeName>
    <alternativeName>
        <fullName evidence="15">Tumor suppressor p53-binding protein 3</fullName>
    </alternativeName>
</protein>
<dbReference type="GO" id="GO:0008630">
    <property type="term" value="P:intrinsic apoptotic signaling pathway in response to DNA damage"/>
    <property type="evidence" value="ECO:0007669"/>
    <property type="project" value="UniProtKB-ARBA"/>
</dbReference>
<dbReference type="InterPro" id="IPR018957">
    <property type="entry name" value="Znf_C3HC4_RING-type"/>
</dbReference>
<dbReference type="Gene3D" id="3.30.40.10">
    <property type="entry name" value="Zinc/RING finger domain, C3HC4 (zinc finger)"/>
    <property type="match status" value="1"/>
</dbReference>
<proteinExistence type="predicted"/>
<dbReference type="PROSITE" id="PS00518">
    <property type="entry name" value="ZF_RING_1"/>
    <property type="match status" value="1"/>
</dbReference>